<dbReference type="Proteomes" id="UP000505355">
    <property type="component" value="Chromosome"/>
</dbReference>
<organism evidence="4 5">
    <name type="scientific">Mucilaginibacter mali</name>
    <dbReference type="NCBI Taxonomy" id="2740462"/>
    <lineage>
        <taxon>Bacteria</taxon>
        <taxon>Pseudomonadati</taxon>
        <taxon>Bacteroidota</taxon>
        <taxon>Sphingobacteriia</taxon>
        <taxon>Sphingobacteriales</taxon>
        <taxon>Sphingobacteriaceae</taxon>
        <taxon>Mucilaginibacter</taxon>
    </lineage>
</organism>
<dbReference type="PROSITE" id="PS50022">
    <property type="entry name" value="FA58C_3"/>
    <property type="match status" value="1"/>
</dbReference>
<dbReference type="Gene3D" id="2.60.120.260">
    <property type="entry name" value="Galactose-binding domain-like"/>
    <property type="match status" value="1"/>
</dbReference>
<gene>
    <name evidence="4" type="ORF">HQ865_04255</name>
</gene>
<feature type="coiled-coil region" evidence="1">
    <location>
        <begin position="409"/>
        <end position="436"/>
    </location>
</feature>
<feature type="signal peptide" evidence="2">
    <location>
        <begin position="1"/>
        <end position="26"/>
    </location>
</feature>
<sequence>MKKRTPMQVAAAIAVLVIISTFNAFGQSLPLTGGTLSGTAIGPNFIQKGSMADLAATGTLTTNGNNFGGGALYRSSQSYTSLTTSQYMTVDIGSTSLTVNVISFGTNWSSDARYIPAGYTIDYSNDNSSWTNFATVTGNTNLNPSYTLSIAARYWRLTITALQSGQSICSISGFQLISTVAGSTGLDYWVSPINSAGIFTNSLVGIGVLNPSAKLHVDGSGLFSGNVTAASLVSGSSANGSNIFQQVAVSNYNGISGVSYPGQFRWYTSPNNSLYKDAALYQLRSYDLGSTTEDTLISFKGNGHVGIGTTNPDELLSVKGIIHSQEVKVDLTGWSDYVLKPAYKLPALSAVKTYIDQNHHLPEIPTEEEIVKNGLNVGEMNKLLMKKVEELTLYLIEKDRQVDEQKAVNQQQSASIQAMRSQLNQIKRQIAVKAAKH</sequence>
<keyword evidence="2" id="KW-0732">Signal</keyword>
<dbReference type="InterPro" id="IPR008979">
    <property type="entry name" value="Galactose-bd-like_sf"/>
</dbReference>
<keyword evidence="5" id="KW-1185">Reference proteome</keyword>
<evidence type="ECO:0000259" key="3">
    <source>
        <dbReference type="PROSITE" id="PS50022"/>
    </source>
</evidence>
<evidence type="ECO:0000313" key="4">
    <source>
        <dbReference type="EMBL" id="QKJ28998.1"/>
    </source>
</evidence>
<dbReference type="InterPro" id="IPR000421">
    <property type="entry name" value="FA58C"/>
</dbReference>
<name>A0A7D4U9F2_9SPHI</name>
<evidence type="ECO:0000256" key="1">
    <source>
        <dbReference type="SAM" id="Coils"/>
    </source>
</evidence>
<dbReference type="EMBL" id="CP054139">
    <property type="protein sequence ID" value="QKJ28998.1"/>
    <property type="molecule type" value="Genomic_DNA"/>
</dbReference>
<dbReference type="SUPFAM" id="SSF49785">
    <property type="entry name" value="Galactose-binding domain-like"/>
    <property type="match status" value="1"/>
</dbReference>
<dbReference type="KEGG" id="mmab:HQ865_04255"/>
<evidence type="ECO:0000313" key="5">
    <source>
        <dbReference type="Proteomes" id="UP000505355"/>
    </source>
</evidence>
<dbReference type="AlphaFoldDB" id="A0A7D4U9F2"/>
<feature type="chain" id="PRO_5029013263" evidence="2">
    <location>
        <begin position="27"/>
        <end position="437"/>
    </location>
</feature>
<evidence type="ECO:0000256" key="2">
    <source>
        <dbReference type="SAM" id="SignalP"/>
    </source>
</evidence>
<keyword evidence="1" id="KW-0175">Coiled coil</keyword>
<feature type="domain" description="F5/8 type C" evidence="3">
    <location>
        <begin position="28"/>
        <end position="179"/>
    </location>
</feature>
<reference evidence="4 5" key="1">
    <citation type="submission" date="2020-05" db="EMBL/GenBank/DDBJ databases">
        <title>Mucilaginibacter mali sp. nov.</title>
        <authorList>
            <person name="Kim H.S."/>
            <person name="Lee K.C."/>
            <person name="Suh M.K."/>
            <person name="Kim J.-S."/>
            <person name="Han K.-I."/>
            <person name="Eom M.K."/>
            <person name="Shin Y.K."/>
            <person name="Lee J.-S."/>
        </authorList>
    </citation>
    <scope>NUCLEOTIDE SEQUENCE [LARGE SCALE GENOMIC DNA]</scope>
    <source>
        <strain evidence="4 5">G2-14</strain>
    </source>
</reference>
<protein>
    <submittedName>
        <fullName evidence="4">Discoidin domain-containing protein</fullName>
    </submittedName>
</protein>
<dbReference type="Pfam" id="PF00754">
    <property type="entry name" value="F5_F8_type_C"/>
    <property type="match status" value="1"/>
</dbReference>
<accession>A0A7D4U9F2</accession>
<proteinExistence type="predicted"/>
<dbReference type="RefSeq" id="WP_173413696.1">
    <property type="nucleotide sequence ID" value="NZ_CP054139.1"/>
</dbReference>